<dbReference type="Gene3D" id="3.10.180.10">
    <property type="entry name" value="2,3-Dihydroxybiphenyl 1,2-Dioxygenase, domain 1"/>
    <property type="match status" value="1"/>
</dbReference>
<dbReference type="PANTHER" id="PTHR36503:SF3">
    <property type="entry name" value="BLR0126 PROTEIN"/>
    <property type="match status" value="1"/>
</dbReference>
<keyword evidence="3" id="KW-1185">Reference proteome</keyword>
<dbReference type="PANTHER" id="PTHR36503">
    <property type="entry name" value="BLR2520 PROTEIN"/>
    <property type="match status" value="1"/>
</dbReference>
<dbReference type="AlphaFoldDB" id="A0A852RBJ7"/>
<dbReference type="InterPro" id="IPR037523">
    <property type="entry name" value="VOC_core"/>
</dbReference>
<evidence type="ECO:0000313" key="2">
    <source>
        <dbReference type="EMBL" id="NYD26736.1"/>
    </source>
</evidence>
<dbReference type="EMBL" id="JACCBD010000001">
    <property type="protein sequence ID" value="NYD26736.1"/>
    <property type="molecule type" value="Genomic_DNA"/>
</dbReference>
<protein>
    <submittedName>
        <fullName evidence="2">Putative glyoxalase superfamily protein PhnB</fullName>
    </submittedName>
</protein>
<dbReference type="Proteomes" id="UP000586095">
    <property type="component" value="Unassembled WGS sequence"/>
</dbReference>
<feature type="domain" description="VOC" evidence="1">
    <location>
        <begin position="4"/>
        <end position="128"/>
    </location>
</feature>
<reference evidence="2 3" key="1">
    <citation type="submission" date="2020-07" db="EMBL/GenBank/DDBJ databases">
        <title>Sequencing the genomes of 1000 actinobacteria strains.</title>
        <authorList>
            <person name="Klenk H.-P."/>
        </authorList>
    </citation>
    <scope>NUCLEOTIDE SEQUENCE [LARGE SCALE GENOMIC DNA]</scope>
    <source>
        <strain evidence="2 3">DSM 17380</strain>
    </source>
</reference>
<sequence length="130" mass="14069">MSLTLDFIGIVTTDLAASLAFYRQLGLDIPANADDEAHVEAVLPGGMRVGWDTLETIQSFDPSYERSTGSHRVAFAFQAGSPAEVDETFARLVAAGAQVRVEPWDAFWGQRYATVMDPDGNAVDLYAPLS</sequence>
<accession>A0A852RBJ7</accession>
<gene>
    <name evidence="2" type="ORF">BJ960_001539</name>
</gene>
<proteinExistence type="predicted"/>
<comment type="caution">
    <text evidence="2">The sequence shown here is derived from an EMBL/GenBank/DDBJ whole genome shotgun (WGS) entry which is preliminary data.</text>
</comment>
<dbReference type="PROSITE" id="PS51819">
    <property type="entry name" value="VOC"/>
    <property type="match status" value="1"/>
</dbReference>
<dbReference type="InterPro" id="IPR029068">
    <property type="entry name" value="Glyas_Bleomycin-R_OHBP_Dase"/>
</dbReference>
<evidence type="ECO:0000259" key="1">
    <source>
        <dbReference type="PROSITE" id="PS51819"/>
    </source>
</evidence>
<dbReference type="Pfam" id="PF00903">
    <property type="entry name" value="Glyoxalase"/>
    <property type="match status" value="1"/>
</dbReference>
<dbReference type="InterPro" id="IPR004360">
    <property type="entry name" value="Glyas_Fos-R_dOase_dom"/>
</dbReference>
<dbReference type="SUPFAM" id="SSF54593">
    <property type="entry name" value="Glyoxalase/Bleomycin resistance protein/Dihydroxybiphenyl dioxygenase"/>
    <property type="match status" value="1"/>
</dbReference>
<evidence type="ECO:0000313" key="3">
    <source>
        <dbReference type="Proteomes" id="UP000586095"/>
    </source>
</evidence>
<dbReference type="RefSeq" id="WP_185986851.1">
    <property type="nucleotide sequence ID" value="NZ_BAAALZ010000001.1"/>
</dbReference>
<name>A0A852RBJ7_9MICO</name>
<organism evidence="2 3">
    <name type="scientific">Leucobacter aridicollis</name>
    <dbReference type="NCBI Taxonomy" id="283878"/>
    <lineage>
        <taxon>Bacteria</taxon>
        <taxon>Bacillati</taxon>
        <taxon>Actinomycetota</taxon>
        <taxon>Actinomycetes</taxon>
        <taxon>Micrococcales</taxon>
        <taxon>Microbacteriaceae</taxon>
        <taxon>Leucobacter</taxon>
    </lineage>
</organism>